<dbReference type="AlphaFoldDB" id="A0A369JRP1"/>
<proteinExistence type="predicted"/>
<evidence type="ECO:0000313" key="1">
    <source>
        <dbReference type="EMBL" id="RDB23035.1"/>
    </source>
</evidence>
<keyword evidence="2" id="KW-1185">Reference proteome</keyword>
<evidence type="ECO:0000313" key="2">
    <source>
        <dbReference type="Proteomes" id="UP000076154"/>
    </source>
</evidence>
<accession>A0A369JRP1</accession>
<sequence length="536" mass="61111">MSIQNHVLPPNVPITLPSQNLPESLPLPAEVRLGIAEGHRYTRIQFRRVQQTLIEFFQNDTHWAALRSWVLSILQLPESTLGLDIYWSLTVLTYLYVFRILDSCDSVATKSKVMAGFRQVALDHHNLIESTEDIQTNVLPDIDDLGIGDSDAIYDAVFPDGDEEDFDEEVLASADNHQYPGTKRFLGNEYEDAPLVKTFIACSRTLVSLFPGIQSKRFHTQKRSPTVDELKRVLGALPGGREKILVPKDTTYRAGAQSVLGLVLQDMGKLEPRRYSESEWNQALESSELYHIMTQLLEPSYLTILSLKKDRDSEALARFMRIQDRFLKLLMDWTPSAAKESWVEKDVIFQPVSLSNPTITFDVTPTSANKMVDHLIQNPFLVTLAVAEVIYFPLNQETFVRSWRWLGQALQDSGCCVHSVGKSSKTLADFYSLFKKELLGKAKEAEVREIWEDKKAQGNAVAHIYLRTASYHNLSTLQEEFLRSNRLNQEEDYLDIQHQLDLDSSLRVHDTQATPLMQELFLFAEKPTVHPNTLRD</sequence>
<comment type="caution">
    <text evidence="1">The sequence shown here is derived from an EMBL/GenBank/DDBJ whole genome shotgun (WGS) entry which is preliminary data.</text>
</comment>
<dbReference type="Proteomes" id="UP000076154">
    <property type="component" value="Unassembled WGS sequence"/>
</dbReference>
<gene>
    <name evidence="1" type="ORF">Hypma_009838</name>
</gene>
<reference evidence="1" key="1">
    <citation type="submission" date="2018-04" db="EMBL/GenBank/DDBJ databases">
        <title>Whole genome sequencing of Hypsizygus marmoreus.</title>
        <authorList>
            <person name="Choi I.-G."/>
            <person name="Min B."/>
            <person name="Kim J.-G."/>
            <person name="Kim S."/>
            <person name="Oh Y.-L."/>
            <person name="Kong W.-S."/>
            <person name="Park H."/>
            <person name="Jeong J."/>
            <person name="Song E.-S."/>
        </authorList>
    </citation>
    <scope>NUCLEOTIDE SEQUENCE [LARGE SCALE GENOMIC DNA]</scope>
    <source>
        <strain evidence="1">51987-8</strain>
    </source>
</reference>
<dbReference type="InParanoid" id="A0A369JRP1"/>
<organism evidence="1 2">
    <name type="scientific">Hypsizygus marmoreus</name>
    <name type="common">White beech mushroom</name>
    <name type="synonym">Agaricus marmoreus</name>
    <dbReference type="NCBI Taxonomy" id="39966"/>
    <lineage>
        <taxon>Eukaryota</taxon>
        <taxon>Fungi</taxon>
        <taxon>Dikarya</taxon>
        <taxon>Basidiomycota</taxon>
        <taxon>Agaricomycotina</taxon>
        <taxon>Agaricomycetes</taxon>
        <taxon>Agaricomycetidae</taxon>
        <taxon>Agaricales</taxon>
        <taxon>Tricholomatineae</taxon>
        <taxon>Lyophyllaceae</taxon>
        <taxon>Hypsizygus</taxon>
    </lineage>
</organism>
<dbReference type="EMBL" id="LUEZ02000048">
    <property type="protein sequence ID" value="RDB23035.1"/>
    <property type="molecule type" value="Genomic_DNA"/>
</dbReference>
<dbReference type="OrthoDB" id="3049390at2759"/>
<protein>
    <submittedName>
        <fullName evidence="1">Uncharacterized protein</fullName>
    </submittedName>
</protein>
<name>A0A369JRP1_HYPMA</name>